<sequence length="529" mass="57664">MSRDVAAGLPGAPEQGGAAPGRKAELAQRVVELARFTMLSENHFLTPAVELLKPVAQEGLGAAFATDGRRLLFDPDRVLEEFADTRQPPVHDLTHVVVHCLLLHPFTTPAIDPDSWAVASDVIAERLTAELCGKRPGARGQALDIVLSQLEAELGERPTTEKVYHALEEGRFSGVRERWAGAFRVDDPKRWFPEAHGRTRGTGEASEDDAAEARVHAGGGEGSSPVSSAADARGRTGDEGGGASSGAREGAGEGARGGEERVGFSEASFEAPGGSQEPDRAELEARWKHAGKSVRLDLETISRGRGQSLGDLRHELEVAGSRKRDLREFLRQFSRVQEAMRVSPDEFDYVFYAYGLELYGNMPLIENLEYREERAVHDFVIVIDTSASVEGEAVREFVEAAYDVIAQGASSGGRTNVHVVQCDAAVRSDVVIGSAEDLRRWAAGVELKGFGGTDFRPAFRYVDSLVAEGKLARVDGLIYFTDGWGVYPTRVPSYKCAFVFLDENYRKEVVPPWAVQFVLSPRELKEVAR</sequence>
<name>A0ABU7RAP5_9ACTN</name>
<dbReference type="InterPro" id="IPR018698">
    <property type="entry name" value="VWA-like_dom"/>
</dbReference>
<evidence type="ECO:0000313" key="4">
    <source>
        <dbReference type="EMBL" id="MEE6147666.1"/>
    </source>
</evidence>
<evidence type="ECO:0000313" key="5">
    <source>
        <dbReference type="Proteomes" id="UP001332931"/>
    </source>
</evidence>
<dbReference type="PANTHER" id="PTHR38730:SF1">
    <property type="entry name" value="SLL7028 PROTEIN"/>
    <property type="match status" value="1"/>
</dbReference>
<dbReference type="Proteomes" id="UP001332931">
    <property type="component" value="Unassembled WGS sequence"/>
</dbReference>
<reference evidence="4 5" key="1">
    <citation type="submission" date="2024-01" db="EMBL/GenBank/DDBJ databases">
        <title>Description of Olsenella sp. nov., isolated from pig feces.</title>
        <authorList>
            <person name="Chang Y.-H."/>
        </authorList>
    </citation>
    <scope>NUCLEOTIDE SEQUENCE [LARGE SCALE GENOMIC DNA]</scope>
    <source>
        <strain evidence="4 5">YH-ols2223</strain>
    </source>
</reference>
<protein>
    <submittedName>
        <fullName evidence="4">VWA-like domain-containing protein</fullName>
    </submittedName>
</protein>
<feature type="compositionally biased region" description="Low complexity" evidence="1">
    <location>
        <begin position="1"/>
        <end position="21"/>
    </location>
</feature>
<dbReference type="EMBL" id="JAZGJQ010000007">
    <property type="protein sequence ID" value="MEE6147666.1"/>
    <property type="molecule type" value="Genomic_DNA"/>
</dbReference>
<dbReference type="PANTHER" id="PTHR38730">
    <property type="entry name" value="SLL7028 PROTEIN"/>
    <property type="match status" value="1"/>
</dbReference>
<dbReference type="SUPFAM" id="SSF53300">
    <property type="entry name" value="vWA-like"/>
    <property type="match status" value="1"/>
</dbReference>
<dbReference type="InterPro" id="IPR025154">
    <property type="entry name" value="Put_metallopeptidase_dom"/>
</dbReference>
<keyword evidence="5" id="KW-1185">Reference proteome</keyword>
<proteinExistence type="predicted"/>
<dbReference type="CDD" id="cd00198">
    <property type="entry name" value="vWFA"/>
    <property type="match status" value="1"/>
</dbReference>
<comment type="caution">
    <text evidence="4">The sequence shown here is derived from an EMBL/GenBank/DDBJ whole genome shotgun (WGS) entry which is preliminary data.</text>
</comment>
<accession>A0ABU7RAP5</accession>
<evidence type="ECO:0000259" key="2">
    <source>
        <dbReference type="Pfam" id="PF09967"/>
    </source>
</evidence>
<feature type="region of interest" description="Disordered" evidence="1">
    <location>
        <begin position="1"/>
        <end position="23"/>
    </location>
</feature>
<feature type="domain" description="Putative metallopeptidase" evidence="3">
    <location>
        <begin position="32"/>
        <end position="333"/>
    </location>
</feature>
<dbReference type="Pfam" id="PF09967">
    <property type="entry name" value="DUF2201"/>
    <property type="match status" value="1"/>
</dbReference>
<dbReference type="InterPro" id="IPR036465">
    <property type="entry name" value="vWFA_dom_sf"/>
</dbReference>
<gene>
    <name evidence="4" type="ORF">VXJ25_06695</name>
</gene>
<evidence type="ECO:0000256" key="1">
    <source>
        <dbReference type="SAM" id="MobiDB-lite"/>
    </source>
</evidence>
<feature type="region of interest" description="Disordered" evidence="1">
    <location>
        <begin position="192"/>
        <end position="261"/>
    </location>
</feature>
<dbReference type="Pfam" id="PF13203">
    <property type="entry name" value="DUF2201_N"/>
    <property type="match status" value="1"/>
</dbReference>
<dbReference type="Gene3D" id="3.40.50.410">
    <property type="entry name" value="von Willebrand factor, type A domain"/>
    <property type="match status" value="1"/>
</dbReference>
<evidence type="ECO:0000259" key="3">
    <source>
        <dbReference type="Pfam" id="PF13203"/>
    </source>
</evidence>
<dbReference type="RefSeq" id="WP_330958435.1">
    <property type="nucleotide sequence ID" value="NZ_JAZGJQ010000007.1"/>
</dbReference>
<feature type="domain" description="VWA-like" evidence="2">
    <location>
        <begin position="380"/>
        <end position="515"/>
    </location>
</feature>
<organism evidence="4 5">
    <name type="scientific">Olsenella absiana</name>
    <dbReference type="NCBI Taxonomy" id="3115222"/>
    <lineage>
        <taxon>Bacteria</taxon>
        <taxon>Bacillati</taxon>
        <taxon>Actinomycetota</taxon>
        <taxon>Coriobacteriia</taxon>
        <taxon>Coriobacteriales</taxon>
        <taxon>Atopobiaceae</taxon>
        <taxon>Olsenella</taxon>
    </lineage>
</organism>